<accession>A0A2S3YNB7</accession>
<proteinExistence type="predicted"/>
<evidence type="ECO:0000313" key="1">
    <source>
        <dbReference type="EMBL" id="POH30563.1"/>
    </source>
</evidence>
<organism evidence="1 2">
    <name type="scientific">Sinorhizobium americanum</name>
    <dbReference type="NCBI Taxonomy" id="194963"/>
    <lineage>
        <taxon>Bacteria</taxon>
        <taxon>Pseudomonadati</taxon>
        <taxon>Pseudomonadota</taxon>
        <taxon>Alphaproteobacteria</taxon>
        <taxon>Hyphomicrobiales</taxon>
        <taxon>Rhizobiaceae</taxon>
        <taxon>Sinorhizobium/Ensifer group</taxon>
        <taxon>Sinorhizobium</taxon>
    </lineage>
</organism>
<reference evidence="1 2" key="1">
    <citation type="journal article" date="2014" name="Syst. Appl. Microbiol.">
        <title>Microsymbionts of Phaseolus vulgaris in acid and alkaline soils of Mexico.</title>
        <authorList>
            <person name="Verastegui-Valdes M.M."/>
            <person name="Zhang Y.J."/>
            <person name="Rivera-Orduna F.N."/>
            <person name="Cheng H.P."/>
            <person name="Sui X.H."/>
            <person name="Wang E.T."/>
        </authorList>
    </citation>
    <scope>NUCLEOTIDE SEQUENCE [LARGE SCALE GENOMIC DNA]</scope>
    <source>
        <strain evidence="1 2">FG01</strain>
    </source>
</reference>
<name>A0A2S3YNB7_9HYPH</name>
<sequence length="182" mass="20174">MPTYGADFRAALAKSKAEVRGFQTFANKKSCSGNVRKAAWSTDGVTFAKEVSILLKSAPVVALQQTALNNKLDGGWQYATWWAEAKRGAGATPTYLEFATFTDTLNFNGTWKEQANASLVEKFRKDHTNDDVLKENPGLLGCGSKRPVSKIRGTKNARLWKDQSLDDESLISWFLPISWPHT</sequence>
<comment type="caution">
    <text evidence="1">The sequence shown here is derived from an EMBL/GenBank/DDBJ whole genome shotgun (WGS) entry which is preliminary data.</text>
</comment>
<dbReference type="Proteomes" id="UP000237511">
    <property type="component" value="Unassembled WGS sequence"/>
</dbReference>
<dbReference type="EMBL" id="LODU01000032">
    <property type="protein sequence ID" value="POH30563.1"/>
    <property type="molecule type" value="Genomic_DNA"/>
</dbReference>
<protein>
    <submittedName>
        <fullName evidence="1">Uncharacterized protein</fullName>
    </submittedName>
</protein>
<gene>
    <name evidence="1" type="ORF">ATY31_14700</name>
</gene>
<dbReference type="AlphaFoldDB" id="A0A2S3YNB7"/>
<evidence type="ECO:0000313" key="2">
    <source>
        <dbReference type="Proteomes" id="UP000237511"/>
    </source>
</evidence>